<dbReference type="EMBL" id="RIAR02000001">
    <property type="protein sequence ID" value="NSL87321.1"/>
    <property type="molecule type" value="Genomic_DNA"/>
</dbReference>
<dbReference type="Proteomes" id="UP000281028">
    <property type="component" value="Unassembled WGS sequence"/>
</dbReference>
<dbReference type="AlphaFoldDB" id="A0A3S1AZR4"/>
<proteinExistence type="predicted"/>
<comment type="caution">
    <text evidence="1">The sequence shown here is derived from an EMBL/GenBank/DDBJ whole genome shotgun (WGS) entry which is preliminary data.</text>
</comment>
<sequence>MRTLYLFALLLTFSFSLHAQSSGSFVVGGDASKFYPVAFTDCGWGSNIATELNLGRSNVHNPPKYWEGSIIARFRYHVTAWGNASHFIDADIKQFPNTAGTPLVGGWRDVTAANGSSRIIIFLRGGNLPYYYSANGPVNPAVFDTQPYIQDHDGTSYTHNPLTAPEPYVNGDGLSFQKSAYFLSASSSYFNGNVGIGIYPQKQPEFKLAVSGTIGAKKVKVTDQGWADYVFKSDYTLPSLSEVEAFIKTNYHLPGIPSEKEIAEKGLDLGNMQQQQMQKIEELTLYIISLNKKLEQQRVEMEEMKKLLAK</sequence>
<protein>
    <submittedName>
        <fullName evidence="1">Uncharacterized protein</fullName>
    </submittedName>
</protein>
<reference evidence="1" key="1">
    <citation type="submission" date="2020-05" db="EMBL/GenBank/DDBJ databases">
        <title>Chitinophaga laudate sp. nov., isolated from a tropical peat swamp.</title>
        <authorList>
            <person name="Goh C.B.S."/>
            <person name="Lee M.S."/>
            <person name="Parimannan S."/>
            <person name="Pasbakhsh P."/>
            <person name="Yule C.M."/>
            <person name="Rajandas H."/>
            <person name="Loke S."/>
            <person name="Croft L."/>
            <person name="Tan J.B.L."/>
        </authorList>
    </citation>
    <scope>NUCLEOTIDE SEQUENCE</scope>
    <source>
        <strain evidence="1">Mgbs1</strain>
    </source>
</reference>
<gene>
    <name evidence="1" type="ORF">ECE50_010800</name>
</gene>
<accession>A0A3S1AZR4</accession>
<keyword evidence="2" id="KW-1185">Reference proteome</keyword>
<evidence type="ECO:0000313" key="2">
    <source>
        <dbReference type="Proteomes" id="UP000281028"/>
    </source>
</evidence>
<evidence type="ECO:0000313" key="1">
    <source>
        <dbReference type="EMBL" id="NSL87321.1"/>
    </source>
</evidence>
<name>A0A3S1AZR4_9BACT</name>
<dbReference type="OrthoDB" id="743778at2"/>
<organism evidence="1 2">
    <name type="scientific">Chitinophaga solisilvae</name>
    <dbReference type="NCBI Taxonomy" id="1233460"/>
    <lineage>
        <taxon>Bacteria</taxon>
        <taxon>Pseudomonadati</taxon>
        <taxon>Bacteroidota</taxon>
        <taxon>Chitinophagia</taxon>
        <taxon>Chitinophagales</taxon>
        <taxon>Chitinophagaceae</taxon>
        <taxon>Chitinophaga</taxon>
    </lineage>
</organism>